<dbReference type="EMBL" id="FLQY01000246">
    <property type="protein sequence ID" value="SBT09410.1"/>
    <property type="molecule type" value="Genomic_DNA"/>
</dbReference>
<sequence>MACKPLFIFGLARSGTNLLARMLDRHPDVTVALDPYLPLFRSLRNALVASRAAKEVRQRFSSSAPFQDYYFDPDGAALLDLMLAGEANLPLDQDELKVLRLKAGERASLESPTLGAQMSGLAGEDYGQLFRSGLDLVAGLKTGVRWAGCKEVWVMEFVPLLARLFPEARFFALERDPRAIVASLLAMAEKDPTQAAHAPSYLRHWRKQVALTHRFATDPLLAGRFRSVSFEQLATHPEHEARQLCDALNIDFHPEMLRLSADGWRGNSSFDHGGKDVYAETVDRWRKVLPTRVVQAADYLCGPDMALTPYRPTTSPKADEVLTYLEEAGIEAGSWRSDSGDLLVAFGGEMVRRMLLDTGCEPEESLVRRCFLFKDILGSLRQYAA</sequence>
<evidence type="ECO:0000313" key="2">
    <source>
        <dbReference type="EMBL" id="SBT09410.1"/>
    </source>
</evidence>
<evidence type="ECO:0008006" key="4">
    <source>
        <dbReference type="Google" id="ProtNLM"/>
    </source>
</evidence>
<keyword evidence="1" id="KW-0808">Transferase</keyword>
<gene>
    <name evidence="2" type="ORF">PROAA_320061</name>
</gene>
<dbReference type="Proteomes" id="UP000199600">
    <property type="component" value="Unassembled WGS sequence"/>
</dbReference>
<dbReference type="InterPro" id="IPR027417">
    <property type="entry name" value="P-loop_NTPase"/>
</dbReference>
<evidence type="ECO:0000256" key="1">
    <source>
        <dbReference type="ARBA" id="ARBA00022679"/>
    </source>
</evidence>
<reference evidence="2 3" key="1">
    <citation type="submission" date="2016-06" db="EMBL/GenBank/DDBJ databases">
        <authorList>
            <person name="Kjaerup R.B."/>
            <person name="Dalgaard T.S."/>
            <person name="Juul-Madsen H.R."/>
        </authorList>
    </citation>
    <scope>NUCLEOTIDE SEQUENCE [LARGE SCALE GENOMIC DNA]</scope>
    <source>
        <strain evidence="2">2</strain>
    </source>
</reference>
<dbReference type="Pfam" id="PF13469">
    <property type="entry name" value="Sulfotransfer_3"/>
    <property type="match status" value="1"/>
</dbReference>
<dbReference type="InterPro" id="IPR026634">
    <property type="entry name" value="TPST-like"/>
</dbReference>
<dbReference type="GO" id="GO:0008476">
    <property type="term" value="F:protein-tyrosine sulfotransferase activity"/>
    <property type="evidence" value="ECO:0007669"/>
    <property type="project" value="InterPro"/>
</dbReference>
<organism evidence="2 3">
    <name type="scientific">Candidatus Propionivibrio aalborgensis</name>
    <dbReference type="NCBI Taxonomy" id="1860101"/>
    <lineage>
        <taxon>Bacteria</taxon>
        <taxon>Pseudomonadati</taxon>
        <taxon>Pseudomonadota</taxon>
        <taxon>Betaproteobacteria</taxon>
        <taxon>Rhodocyclales</taxon>
        <taxon>Rhodocyclaceae</taxon>
        <taxon>Propionivibrio</taxon>
    </lineage>
</organism>
<dbReference type="PANTHER" id="PTHR12788:SF10">
    <property type="entry name" value="PROTEIN-TYROSINE SULFOTRANSFERASE"/>
    <property type="match status" value="1"/>
</dbReference>
<keyword evidence="3" id="KW-1185">Reference proteome</keyword>
<proteinExistence type="predicted"/>
<dbReference type="AlphaFoldDB" id="A0A1A8XWQ4"/>
<dbReference type="SUPFAM" id="SSF52540">
    <property type="entry name" value="P-loop containing nucleoside triphosphate hydrolases"/>
    <property type="match status" value="1"/>
</dbReference>
<name>A0A1A8XWQ4_9RHOO</name>
<accession>A0A1A8XWQ4</accession>
<dbReference type="Gene3D" id="3.40.50.300">
    <property type="entry name" value="P-loop containing nucleotide triphosphate hydrolases"/>
    <property type="match status" value="1"/>
</dbReference>
<dbReference type="PANTHER" id="PTHR12788">
    <property type="entry name" value="PROTEIN-TYROSINE SULFOTRANSFERASE 2"/>
    <property type="match status" value="1"/>
</dbReference>
<protein>
    <recommendedName>
        <fullName evidence="4">Sulfotransferase</fullName>
    </recommendedName>
</protein>
<evidence type="ECO:0000313" key="3">
    <source>
        <dbReference type="Proteomes" id="UP000199600"/>
    </source>
</evidence>